<evidence type="ECO:0000256" key="1">
    <source>
        <dbReference type="ARBA" id="ARBA00012417"/>
    </source>
</evidence>
<evidence type="ECO:0000259" key="8">
    <source>
        <dbReference type="Pfam" id="PF14579"/>
    </source>
</evidence>
<feature type="domain" description="DNA polymerase helix-hairpin-helix motif" evidence="8">
    <location>
        <begin position="566"/>
        <end position="654"/>
    </location>
</feature>
<dbReference type="Gene3D" id="1.10.10.1600">
    <property type="entry name" value="Bacterial DNA polymerase III alpha subunit, thumb domain"/>
    <property type="match status" value="1"/>
</dbReference>
<evidence type="ECO:0000256" key="5">
    <source>
        <dbReference type="ARBA" id="ARBA00022932"/>
    </source>
</evidence>
<dbReference type="GO" id="GO:0003887">
    <property type="term" value="F:DNA-directed DNA polymerase activity"/>
    <property type="evidence" value="ECO:0007669"/>
    <property type="project" value="UniProtKB-KW"/>
</dbReference>
<dbReference type="Gene3D" id="1.10.150.870">
    <property type="match status" value="1"/>
</dbReference>
<keyword evidence="5" id="KW-0239">DNA-directed DNA polymerase</keyword>
<dbReference type="InterPro" id="IPR041931">
    <property type="entry name" value="DNA_pol3_alpha_thumb_dom"/>
</dbReference>
<evidence type="ECO:0000256" key="2">
    <source>
        <dbReference type="ARBA" id="ARBA00022679"/>
    </source>
</evidence>
<feature type="domain" description="DNA polymerase III alpha subunit finger" evidence="9">
    <location>
        <begin position="328"/>
        <end position="493"/>
    </location>
</feature>
<dbReference type="PANTHER" id="PTHR32294">
    <property type="entry name" value="DNA POLYMERASE III SUBUNIT ALPHA"/>
    <property type="match status" value="1"/>
</dbReference>
<dbReference type="NCBIfam" id="NF004226">
    <property type="entry name" value="PRK05673.1"/>
    <property type="match status" value="1"/>
</dbReference>
<dbReference type="Gene3D" id="3.20.20.140">
    <property type="entry name" value="Metal-dependent hydrolases"/>
    <property type="match status" value="1"/>
</dbReference>
<dbReference type="GO" id="GO:0008408">
    <property type="term" value="F:3'-5' exonuclease activity"/>
    <property type="evidence" value="ECO:0007669"/>
    <property type="project" value="InterPro"/>
</dbReference>
<feature type="domain" description="Bacterial DNA polymerase III alpha subunit NTPase" evidence="7">
    <location>
        <begin position="69"/>
        <end position="325"/>
    </location>
</feature>
<dbReference type="Pfam" id="PF17657">
    <property type="entry name" value="DNA_pol3_finger"/>
    <property type="match status" value="1"/>
</dbReference>
<name>A0A7V2AVJ7_UNCEI</name>
<protein>
    <recommendedName>
        <fullName evidence="1">DNA-directed DNA polymerase</fullName>
        <ecNumber evidence="1">2.7.7.7</ecNumber>
    </recommendedName>
</protein>
<dbReference type="Pfam" id="PF07733">
    <property type="entry name" value="DNA_pol3_alpha"/>
    <property type="match status" value="1"/>
</dbReference>
<dbReference type="GO" id="GO:0006260">
    <property type="term" value="P:DNA replication"/>
    <property type="evidence" value="ECO:0007669"/>
    <property type="project" value="UniProtKB-KW"/>
</dbReference>
<dbReference type="AlphaFoldDB" id="A0A7V2AVJ7"/>
<dbReference type="PANTHER" id="PTHR32294:SF0">
    <property type="entry name" value="DNA POLYMERASE III SUBUNIT ALPHA"/>
    <property type="match status" value="1"/>
</dbReference>
<comment type="catalytic activity">
    <reaction evidence="6">
        <text>DNA(n) + a 2'-deoxyribonucleoside 5'-triphosphate = DNA(n+1) + diphosphate</text>
        <dbReference type="Rhea" id="RHEA:22508"/>
        <dbReference type="Rhea" id="RHEA-COMP:17339"/>
        <dbReference type="Rhea" id="RHEA-COMP:17340"/>
        <dbReference type="ChEBI" id="CHEBI:33019"/>
        <dbReference type="ChEBI" id="CHEBI:61560"/>
        <dbReference type="ChEBI" id="CHEBI:173112"/>
        <dbReference type="EC" id="2.7.7.7"/>
    </reaction>
</comment>
<feature type="non-terminal residue" evidence="10">
    <location>
        <position position="716"/>
    </location>
</feature>
<evidence type="ECO:0000256" key="3">
    <source>
        <dbReference type="ARBA" id="ARBA00022695"/>
    </source>
</evidence>
<dbReference type="InterPro" id="IPR004805">
    <property type="entry name" value="DnaE2/DnaE/PolC"/>
</dbReference>
<dbReference type="NCBIfam" id="TIGR00594">
    <property type="entry name" value="polc"/>
    <property type="match status" value="1"/>
</dbReference>
<gene>
    <name evidence="10" type="ORF">ENO08_06355</name>
</gene>
<keyword evidence="4" id="KW-0235">DNA replication</keyword>
<proteinExistence type="predicted"/>
<evidence type="ECO:0000313" key="10">
    <source>
        <dbReference type="EMBL" id="HER44064.1"/>
    </source>
</evidence>
<accession>A0A7V2AVJ7</accession>
<dbReference type="EC" id="2.7.7.7" evidence="1"/>
<keyword evidence="3 10" id="KW-0548">Nucleotidyltransferase</keyword>
<evidence type="ECO:0000259" key="9">
    <source>
        <dbReference type="Pfam" id="PF17657"/>
    </source>
</evidence>
<dbReference type="EMBL" id="DSEC01000450">
    <property type="protein sequence ID" value="HER44064.1"/>
    <property type="molecule type" value="Genomic_DNA"/>
</dbReference>
<evidence type="ECO:0000259" key="7">
    <source>
        <dbReference type="Pfam" id="PF07733"/>
    </source>
</evidence>
<dbReference type="InterPro" id="IPR040982">
    <property type="entry name" value="DNA_pol3_finger"/>
</dbReference>
<comment type="caution">
    <text evidence="10">The sequence shown here is derived from an EMBL/GenBank/DDBJ whole genome shotgun (WGS) entry which is preliminary data.</text>
</comment>
<dbReference type="Pfam" id="PF14579">
    <property type="entry name" value="HHH_6"/>
    <property type="match status" value="1"/>
</dbReference>
<feature type="non-terminal residue" evidence="10">
    <location>
        <position position="1"/>
    </location>
</feature>
<keyword evidence="2 10" id="KW-0808">Transferase</keyword>
<dbReference type="InterPro" id="IPR029460">
    <property type="entry name" value="DNAPol_HHH"/>
</dbReference>
<reference evidence="10" key="1">
    <citation type="journal article" date="2020" name="mSystems">
        <title>Genome- and Community-Level Interaction Insights into Carbon Utilization and Element Cycling Functions of Hydrothermarchaeota in Hydrothermal Sediment.</title>
        <authorList>
            <person name="Zhou Z."/>
            <person name="Liu Y."/>
            <person name="Xu W."/>
            <person name="Pan J."/>
            <person name="Luo Z.H."/>
            <person name="Li M."/>
        </authorList>
    </citation>
    <scope>NUCLEOTIDE SEQUENCE [LARGE SCALE GENOMIC DNA]</scope>
    <source>
        <strain evidence="10">SpSt-1233</strain>
    </source>
</reference>
<evidence type="ECO:0000256" key="6">
    <source>
        <dbReference type="ARBA" id="ARBA00049244"/>
    </source>
</evidence>
<sequence>DLDDPARVLRSNPETYFKSPEEMYRLFPGREEAVERTLEIAEKCALILQDTGVHLPGFPIPELYRNADEYLERLVMEGLRERIPGAGEDVFTRAHYELDVIKRMKFSGYFLVVWDIVHAAKERGIPVGPGRGSAAGSLVCYALGITSINPMENGLLFERLLNPERVSMPDIDVDFCDERRQEVIEYVIDKYGKDNVCQIITFGRMAARAVVRDVGRVLKIPYGDVDKLAKMIPGPGVTLSKALSTVPELKERYEQDPNVRKLIDLSLSLEGLARHASTHAAGIVITPTRLLDHVPLYRTNKGEVTTQYEMKILEEIGILKIDILGLKTLSHVDKTLRLVAEHEGIDIAMEEIPLDDPKTFELLQKGQTIAVFQLESAGMRDLLKKIAPTTFGDVTAVNALYRPGPLGSDMVSDFIERKHGRKRISYEHPKLEPILRETYGVILYQEQVMQIANDLAGFTLGQADILRRAMGKKKAAVMEKQRERFIEGAVGNGIPKKKARTIFDLMAFFSGYGFNKSHSAAYAMVSMQTAYLKAHHPQAFMAAALTSDMSDTNRLVVLIDECRSLGIVLHAPDINSGGVEFGLSNGEITYGLAAIKNVGVQAVRSIVERREEGGPFKSLFDLCDRIDLRLVNRRVIENLIQSGALDSLPGNRAQKMATLERILTEAQKRQGARDRGQTFLDLLGSAGVSGEIPLEDVPEWDESLRLHKEKESLGFY</sequence>
<dbReference type="InterPro" id="IPR011708">
    <property type="entry name" value="DNA_pol3_alpha_NTPase_dom"/>
</dbReference>
<dbReference type="Proteomes" id="UP000886069">
    <property type="component" value="Unassembled WGS sequence"/>
</dbReference>
<organism evidence="10">
    <name type="scientific">Eiseniibacteriota bacterium</name>
    <dbReference type="NCBI Taxonomy" id="2212470"/>
    <lineage>
        <taxon>Bacteria</taxon>
        <taxon>Candidatus Eiseniibacteriota</taxon>
    </lineage>
</organism>
<evidence type="ECO:0000256" key="4">
    <source>
        <dbReference type="ARBA" id="ARBA00022705"/>
    </source>
</evidence>